<accession>A0ACC2IAA5</accession>
<evidence type="ECO:0000313" key="1">
    <source>
        <dbReference type="EMBL" id="KAJ8112082.1"/>
    </source>
</evidence>
<gene>
    <name evidence="1" type="ORF">OPT61_g5463</name>
</gene>
<evidence type="ECO:0000313" key="2">
    <source>
        <dbReference type="Proteomes" id="UP001153331"/>
    </source>
</evidence>
<keyword evidence="2" id="KW-1185">Reference proteome</keyword>
<dbReference type="EMBL" id="JAPHNI010000352">
    <property type="protein sequence ID" value="KAJ8112082.1"/>
    <property type="molecule type" value="Genomic_DNA"/>
</dbReference>
<organism evidence="1 2">
    <name type="scientific">Boeremia exigua</name>
    <dbReference type="NCBI Taxonomy" id="749465"/>
    <lineage>
        <taxon>Eukaryota</taxon>
        <taxon>Fungi</taxon>
        <taxon>Dikarya</taxon>
        <taxon>Ascomycota</taxon>
        <taxon>Pezizomycotina</taxon>
        <taxon>Dothideomycetes</taxon>
        <taxon>Pleosporomycetidae</taxon>
        <taxon>Pleosporales</taxon>
        <taxon>Pleosporineae</taxon>
        <taxon>Didymellaceae</taxon>
        <taxon>Boeremia</taxon>
    </lineage>
</organism>
<reference evidence="1" key="1">
    <citation type="submission" date="2022-11" db="EMBL/GenBank/DDBJ databases">
        <title>Genome Sequence of Boeremia exigua.</title>
        <authorList>
            <person name="Buettner E."/>
        </authorList>
    </citation>
    <scope>NUCLEOTIDE SEQUENCE</scope>
    <source>
        <strain evidence="1">CU02</strain>
    </source>
</reference>
<proteinExistence type="predicted"/>
<comment type="caution">
    <text evidence="1">The sequence shown here is derived from an EMBL/GenBank/DDBJ whole genome shotgun (WGS) entry which is preliminary data.</text>
</comment>
<protein>
    <submittedName>
        <fullName evidence="1">Uncharacterized protein</fullName>
    </submittedName>
</protein>
<dbReference type="Proteomes" id="UP001153331">
    <property type="component" value="Unassembled WGS sequence"/>
</dbReference>
<name>A0ACC2IAA5_9PLEO</name>
<sequence>MWILPALGYIGVILGFAFLTLAIASGLYYLSELVEEHTVFAKKLLTRLIFVVIGVQALLLLVDGFPIGLSALSIVSHGIYAQNLRRFPIVKLTDPLFLLSCVLVIVNHYFWFRHFSAPSPSANSYSNYPYDRPDIPSFTEIASYFGLCVWLVPFALFVSLSAGENVLPSMGSEYATGDGSSYITPGAAPSGFGSGTGATAGGAGKRRARSGTNQGMAKQVFGGVKDWVGETGEGRNLWKATSTASFDKVKESSGAKLSPDRSPNGFASSSALPPSSPSALLNLPSPWTHSGQQALHLLKFPFGRDLTLVTETGVEFKIHSIILAGGPAYLEKQIFSASEDASNLKLPATIKLPQECHPILVDRLVSFLYTKDYDVLTNNGPLRANEDGCDFANASFVPNSTLTPETVALIDSPHHMFHLYMYAFGEQLQYKALMTVARAKLMDILHQSLQGANIVASLGLLGDCVNACFSPRGSELRICTDDDCTLQQRIVAAVLFHEAGDWTASQSDSFIARFPGWQYGLFWIVLHKVEFENSDVLALISCARRREQGRGLQVHQHVPARWNLPVNPPAAPASATGDLACVSGDLDAEIQELLTRLQIDDHGWD</sequence>